<dbReference type="Pfam" id="PF02401">
    <property type="entry name" value="LYTB"/>
    <property type="match status" value="1"/>
</dbReference>
<dbReference type="PANTHER" id="PTHR31619">
    <property type="entry name" value="4-HYDROXY-3-METHYLBUT-2-ENYL DIPHOSPHATE REDUCTASE, CHLOROPLASTIC"/>
    <property type="match status" value="1"/>
</dbReference>
<evidence type="ECO:0000256" key="3">
    <source>
        <dbReference type="ARBA" id="ARBA00022723"/>
    </source>
</evidence>
<organism evidence="11">
    <name type="scientific">Tetraselmis sp. GSL018</name>
    <dbReference type="NCBI Taxonomy" id="582737"/>
    <lineage>
        <taxon>Eukaryota</taxon>
        <taxon>Viridiplantae</taxon>
        <taxon>Chlorophyta</taxon>
        <taxon>core chlorophytes</taxon>
        <taxon>Chlorodendrophyceae</taxon>
        <taxon>Chlorodendrales</taxon>
        <taxon>Chlorodendraceae</taxon>
        <taxon>Tetraselmis</taxon>
    </lineage>
</organism>
<evidence type="ECO:0000256" key="2">
    <source>
        <dbReference type="ARBA" id="ARBA00022485"/>
    </source>
</evidence>
<evidence type="ECO:0000256" key="4">
    <source>
        <dbReference type="ARBA" id="ARBA00023002"/>
    </source>
</evidence>
<keyword evidence="5" id="KW-0408">Iron</keyword>
<evidence type="ECO:0000256" key="7">
    <source>
        <dbReference type="ARBA" id="ARBA00046313"/>
    </source>
</evidence>
<keyword evidence="4" id="KW-0560">Oxidoreductase</keyword>
<dbReference type="InterPro" id="IPR003451">
    <property type="entry name" value="LytB/IspH"/>
</dbReference>
<dbReference type="CDD" id="cd13944">
    <property type="entry name" value="lytB_ispH"/>
    <property type="match status" value="1"/>
</dbReference>
<dbReference type="GO" id="GO:0050992">
    <property type="term" value="P:dimethylallyl diphosphate biosynthetic process"/>
    <property type="evidence" value="ECO:0007669"/>
    <property type="project" value="InterPro"/>
</dbReference>
<dbReference type="EC" id="1.17.7.4" evidence="10"/>
<keyword evidence="2" id="KW-0004">4Fe-4S</keyword>
<accession>A0A061R481</accession>
<gene>
    <name evidence="11" type="primary">LYTB</name>
    <name evidence="11" type="ORF">TSPGSL018_12798</name>
</gene>
<dbReference type="NCBIfam" id="NF009911">
    <property type="entry name" value="PRK13371.1"/>
    <property type="match status" value="1"/>
</dbReference>
<dbReference type="GO" id="GO:0051539">
    <property type="term" value="F:4 iron, 4 sulfur cluster binding"/>
    <property type="evidence" value="ECO:0007669"/>
    <property type="project" value="UniProtKB-KW"/>
</dbReference>
<dbReference type="GO" id="GO:0051745">
    <property type="term" value="F:4-hydroxy-3-methylbut-2-enyl diphosphate reductase activity"/>
    <property type="evidence" value="ECO:0007669"/>
    <property type="project" value="UniProtKB-EC"/>
</dbReference>
<comment type="pathway">
    <text evidence="8">Isoprenoid biosynthesis; dimethylallyl diphosphate biosynthesis; dimethylallyl diphosphate from (2E)-4-hydroxy-3-methylbutenyl diphosphate: step 1/1.</text>
</comment>
<evidence type="ECO:0000313" key="11">
    <source>
        <dbReference type="EMBL" id="JAC66788.1"/>
    </source>
</evidence>
<dbReference type="GO" id="GO:0046872">
    <property type="term" value="F:metal ion binding"/>
    <property type="evidence" value="ECO:0007669"/>
    <property type="project" value="UniProtKB-KW"/>
</dbReference>
<evidence type="ECO:0000256" key="9">
    <source>
        <dbReference type="ARBA" id="ARBA00046335"/>
    </source>
</evidence>
<dbReference type="AlphaFoldDB" id="A0A061R481"/>
<keyword evidence="6" id="KW-0411">Iron-sulfur</keyword>
<evidence type="ECO:0000256" key="10">
    <source>
        <dbReference type="ARBA" id="ARBA00047177"/>
    </source>
</evidence>
<proteinExistence type="inferred from homology"/>
<sequence length="488" mass="54443">MSATLLHQSCSSRVAPPVKSSAVSGCSNRRVSSRCISRVFANAAGTPEQLLEKASTTSDGRSFRRSLNKTGRYVRKPTNDPDSLEMMEEHGVGYSKYGLVARMRTMGNEFQYGDIRVKLAEAYGFCWGVERAVQMAYEARRAYPGKDIHVVNEIIHNPSVNGRLREMGFNIILEENGKDFSAVKPGDVIVLPAFGATLQEMKYLNDMGCQLVDTTCPWVSKVWNAVDNQSRKQFTSIIHGKYAHEETKATASFATNYLIVKNMDEANYVCRYILEGGDRAEFMDKFKYAMSEGFDPDTMLEAVGIANQTTMLKGETEAVGKLFEKTMMQKYGPAELPQHYMVMDTICDATQERQDAMQLLVGQQDSPSERLDLMIVVGGFNSSNTSQLQHMAEEKGIPSFWVDGPHRIDPAANNVSHRLYTHEMRETPGWLPEGPLTIGITSGASTPDSVVEAVLDQVFRTRDPRYKGIERLREAVATGVAHEDHEEI</sequence>
<evidence type="ECO:0000256" key="8">
    <source>
        <dbReference type="ARBA" id="ARBA00046314"/>
    </source>
</evidence>
<dbReference type="EMBL" id="GBEZ01019819">
    <property type="protein sequence ID" value="JAC66788.1"/>
    <property type="molecule type" value="Transcribed_RNA"/>
</dbReference>
<dbReference type="NCBIfam" id="TIGR00216">
    <property type="entry name" value="ispH_lytB"/>
    <property type="match status" value="1"/>
</dbReference>
<dbReference type="Gene3D" id="3.40.50.11270">
    <property type="match status" value="1"/>
</dbReference>
<evidence type="ECO:0000256" key="1">
    <source>
        <dbReference type="ARBA" id="ARBA00001966"/>
    </source>
</evidence>
<dbReference type="GO" id="GO:0019288">
    <property type="term" value="P:isopentenyl diphosphate biosynthetic process, methylerythritol 4-phosphate pathway"/>
    <property type="evidence" value="ECO:0007669"/>
    <property type="project" value="InterPro"/>
</dbReference>
<name>A0A061R481_9CHLO</name>
<dbReference type="Gene3D" id="3.40.1010.20">
    <property type="entry name" value="4-hydroxy-3-methylbut-2-enyl diphosphate reductase, catalytic domain"/>
    <property type="match status" value="2"/>
</dbReference>
<keyword evidence="3" id="KW-0479">Metal-binding</keyword>
<comment type="pathway">
    <text evidence="7">Isoprenoid biosynthesis; isopentenyl diphosphate biosynthesis via DXP pathway; isopentenyl diphosphate from 1-deoxy-D-xylulose 5-phosphate: step 6/6.</text>
</comment>
<evidence type="ECO:0000256" key="5">
    <source>
        <dbReference type="ARBA" id="ARBA00023004"/>
    </source>
</evidence>
<dbReference type="HAMAP" id="MF_00191">
    <property type="entry name" value="IspH"/>
    <property type="match status" value="1"/>
</dbReference>
<comment type="similarity">
    <text evidence="9">Belongs to the IspH family.</text>
</comment>
<evidence type="ECO:0000256" key="6">
    <source>
        <dbReference type="ARBA" id="ARBA00023014"/>
    </source>
</evidence>
<protein>
    <recommendedName>
        <fullName evidence="10">4-hydroxy-3-methylbut-2-enyl diphosphate reductase</fullName>
        <ecNumber evidence="10">1.17.7.4</ecNumber>
    </recommendedName>
</protein>
<dbReference type="PANTHER" id="PTHR31619:SF5">
    <property type="entry name" value="4-HYDROXY-3-METHYLBUT-2-ENYL DIPHOSPHATE REDUCTASE, CHLOROPLASTIC"/>
    <property type="match status" value="1"/>
</dbReference>
<reference evidence="11" key="1">
    <citation type="submission" date="2014-05" db="EMBL/GenBank/DDBJ databases">
        <title>The transcriptome of the halophilic microalga Tetraselmis sp. GSL018 isolated from the Great Salt Lake, Utah.</title>
        <authorList>
            <person name="Jinkerson R.E."/>
            <person name="D'Adamo S."/>
            <person name="Posewitz M.C."/>
        </authorList>
    </citation>
    <scope>NUCLEOTIDE SEQUENCE</scope>
    <source>
        <strain evidence="11">GSL018</strain>
    </source>
</reference>
<comment type="cofactor">
    <cofactor evidence="1">
        <name>[4Fe-4S] cluster</name>
        <dbReference type="ChEBI" id="CHEBI:49883"/>
    </cofactor>
</comment>